<evidence type="ECO:0000313" key="5">
    <source>
        <dbReference type="Proteomes" id="UP001555786"/>
    </source>
</evidence>
<feature type="region of interest" description="Disordered" evidence="2">
    <location>
        <begin position="1"/>
        <end position="28"/>
    </location>
</feature>
<keyword evidence="3" id="KW-1133">Transmembrane helix</keyword>
<evidence type="ECO:0000313" key="4">
    <source>
        <dbReference type="EMBL" id="MEW9305786.1"/>
    </source>
</evidence>
<dbReference type="Proteomes" id="UP001555786">
    <property type="component" value="Unassembled WGS sequence"/>
</dbReference>
<evidence type="ECO:0000256" key="3">
    <source>
        <dbReference type="SAM" id="Phobius"/>
    </source>
</evidence>
<organism evidence="4 5">
    <name type="scientific">Labrys neptuniae</name>
    <dbReference type="NCBI Taxonomy" id="376174"/>
    <lineage>
        <taxon>Bacteria</taxon>
        <taxon>Pseudomonadati</taxon>
        <taxon>Pseudomonadota</taxon>
        <taxon>Alphaproteobacteria</taxon>
        <taxon>Hyphomicrobiales</taxon>
        <taxon>Xanthobacteraceae</taxon>
        <taxon>Labrys</taxon>
    </lineage>
</organism>
<feature type="compositionally biased region" description="Basic and acidic residues" evidence="2">
    <location>
        <begin position="9"/>
        <end position="18"/>
    </location>
</feature>
<sequence>MPSAGSRALRSDVVKDDQENTTSLPPPLQEIVLRPVRPVASAAGRSLVQDGQVSDTDGEIIPYEEAGTKTGSSPPLLFLLSFVLPMLAGFIYLFFVASDQYVSEARFIVRSVTTGTGDTAAALLASQGLARAGDEAYIVGDYVTSRDLLAKLVQQNDLKTIIARNEADIFNRYPRFWERDNNEELFAYFKRMVSAEVDPVTGISTVKVTAFRREDAQAIAQALLTNAEGLVNVLNRRAQENELSYADSMVLQAGSKLQAAETRLADYRNSNGIVDPETETSAAMKTITSLSTELSKAQINLSLQLALTPNSPAVSKLRESIRALTGEIDNQKQLMAGGTTSIAAKMAKFEQFTLERDIAARALASAEANRDRARQDAQKQHLYLQRIVEPNAPDQAAFPQRFLLLGACFLVFGAIFVSLRSLRKMIEEHAV</sequence>
<keyword evidence="3" id="KW-0812">Transmembrane</keyword>
<feature type="transmembrane region" description="Helical" evidence="3">
    <location>
        <begin position="76"/>
        <end position="97"/>
    </location>
</feature>
<keyword evidence="3" id="KW-0472">Membrane</keyword>
<feature type="coiled-coil region" evidence="1">
    <location>
        <begin position="314"/>
        <end position="376"/>
    </location>
</feature>
<gene>
    <name evidence="4" type="ORF">ABXS05_09585</name>
</gene>
<evidence type="ECO:0008006" key="6">
    <source>
        <dbReference type="Google" id="ProtNLM"/>
    </source>
</evidence>
<feature type="transmembrane region" description="Helical" evidence="3">
    <location>
        <begin position="402"/>
        <end position="419"/>
    </location>
</feature>
<accession>A0ABV3PJH3</accession>
<dbReference type="EMBL" id="JBFNQD010000002">
    <property type="protein sequence ID" value="MEW9305786.1"/>
    <property type="molecule type" value="Genomic_DNA"/>
</dbReference>
<dbReference type="PANTHER" id="PTHR32309:SF13">
    <property type="entry name" value="FERRIC ENTEROBACTIN TRANSPORT PROTEIN FEPE"/>
    <property type="match status" value="1"/>
</dbReference>
<comment type="caution">
    <text evidence="4">The sequence shown here is derived from an EMBL/GenBank/DDBJ whole genome shotgun (WGS) entry which is preliminary data.</text>
</comment>
<protein>
    <recommendedName>
        <fullName evidence="6">Capsule biosynthesis protein</fullName>
    </recommendedName>
</protein>
<dbReference type="RefSeq" id="WP_367623727.1">
    <property type="nucleotide sequence ID" value="NZ_JBFNQD010000002.1"/>
</dbReference>
<dbReference type="PANTHER" id="PTHR32309">
    <property type="entry name" value="TYROSINE-PROTEIN KINASE"/>
    <property type="match status" value="1"/>
</dbReference>
<keyword evidence="1" id="KW-0175">Coiled coil</keyword>
<evidence type="ECO:0000256" key="2">
    <source>
        <dbReference type="SAM" id="MobiDB-lite"/>
    </source>
</evidence>
<dbReference type="InterPro" id="IPR050445">
    <property type="entry name" value="Bact_polysacc_biosynth/exp"/>
</dbReference>
<name>A0ABV3PJH3_9HYPH</name>
<reference evidence="4 5" key="1">
    <citation type="submission" date="2024-07" db="EMBL/GenBank/DDBJ databases">
        <title>Description of Labrys sedimenti sp. nov., isolated from a diclofenac-degrading enrichment culture.</title>
        <authorList>
            <person name="Tancsics A."/>
            <person name="Csepanyi A."/>
        </authorList>
    </citation>
    <scope>NUCLEOTIDE SEQUENCE [LARGE SCALE GENOMIC DNA]</scope>
    <source>
        <strain evidence="4 5">LMG 23578</strain>
    </source>
</reference>
<evidence type="ECO:0000256" key="1">
    <source>
        <dbReference type="SAM" id="Coils"/>
    </source>
</evidence>
<proteinExistence type="predicted"/>
<keyword evidence="5" id="KW-1185">Reference proteome</keyword>